<feature type="transmembrane region" description="Helical" evidence="1">
    <location>
        <begin position="21"/>
        <end position="44"/>
    </location>
</feature>
<proteinExistence type="predicted"/>
<dbReference type="InterPro" id="IPR012902">
    <property type="entry name" value="N_methyl_site"/>
</dbReference>
<dbReference type="PROSITE" id="PS00409">
    <property type="entry name" value="PROKAR_NTER_METHYL"/>
    <property type="match status" value="1"/>
</dbReference>
<dbReference type="Proteomes" id="UP000653156">
    <property type="component" value="Chromosome"/>
</dbReference>
<accession>A0A892ZNP7</accession>
<dbReference type="Pfam" id="PF07963">
    <property type="entry name" value="N_methyl"/>
    <property type="match status" value="1"/>
</dbReference>
<organism evidence="2 3">
    <name type="scientific">Paralysiella testudinis</name>
    <dbReference type="NCBI Taxonomy" id="2809020"/>
    <lineage>
        <taxon>Bacteria</taxon>
        <taxon>Pseudomonadati</taxon>
        <taxon>Pseudomonadota</taxon>
        <taxon>Betaproteobacteria</taxon>
        <taxon>Neisseriales</taxon>
        <taxon>Neisseriaceae</taxon>
        <taxon>Paralysiella</taxon>
    </lineage>
</organism>
<dbReference type="RefSeq" id="WP_230340549.1">
    <property type="nucleotide sequence ID" value="NZ_CP069798.1"/>
</dbReference>
<keyword evidence="3" id="KW-1185">Reference proteome</keyword>
<reference evidence="2" key="1">
    <citation type="submission" date="2021-02" db="EMBL/GenBank/DDBJ databases">
        <title>Neisseriaceae sp. 26B isolated from the cloaca of a Common Toad-headed Turtle (Mesoclemmys nasuta).</title>
        <authorList>
            <person name="Spergser J."/>
            <person name="Busse H.-J."/>
        </authorList>
    </citation>
    <scope>NUCLEOTIDE SEQUENCE</scope>
    <source>
        <strain evidence="2">26B</strain>
    </source>
</reference>
<dbReference type="AlphaFoldDB" id="A0A892ZNP7"/>
<evidence type="ECO:0000313" key="2">
    <source>
        <dbReference type="EMBL" id="QRQ83306.1"/>
    </source>
</evidence>
<keyword evidence="1" id="KW-1133">Transmembrane helix</keyword>
<evidence type="ECO:0000313" key="3">
    <source>
        <dbReference type="Proteomes" id="UP000653156"/>
    </source>
</evidence>
<name>A0A892ZNP7_9NEIS</name>
<dbReference type="EMBL" id="CP069798">
    <property type="protein sequence ID" value="QRQ83306.1"/>
    <property type="molecule type" value="Genomic_DNA"/>
</dbReference>
<protein>
    <submittedName>
        <fullName evidence="2">Prepilin-type N-terminal cleavage/methylation domain-containing protein</fullName>
    </submittedName>
</protein>
<evidence type="ECO:0000256" key="1">
    <source>
        <dbReference type="SAM" id="Phobius"/>
    </source>
</evidence>
<gene>
    <name evidence="2" type="ORF">JQU52_07940</name>
</gene>
<keyword evidence="1" id="KW-0812">Transmembrane</keyword>
<keyword evidence="1" id="KW-0472">Membrane</keyword>
<sequence length="382" mass="39968">MQNQFHVDAHQLGRQNQAGFSLIEFLVASAISMIVLIAAGSTYFTTQQLNRVATERLNAQQDLRSAANLIVRDARQAGTFGCANLTDTNVAGVSPYAANHPLAIRGAESDNQPNNFGVHVMTGANFVNNSGIANFNPAGNALIFVYGDGFAAVNALTPNTLAASGTINATAIGLNVNENDAVGQVMANANASDVAPLVLSSCNRVQILQRGVGYTRANATNINLNPSVLVSTQSGVVNAFQPGQLGVSKLVGSAYVVGTVNATGAVRGLYRFNLNANGTWSAPQLLVSNVANADGMVMQLGYVQTNNCTHGASSPNEQFQFHSNTARIDKYGKLPALIRIRLNVASGENRASGVNVGDIREYVIDAAVRGGNVCANRSMGSV</sequence>
<dbReference type="KEGG" id="ptes:JQU52_07940"/>